<name>A0A1J1HVT5_9DIPT</name>
<sequence>MELNKCFSKADAKYVCAAEFSRITIILFNLKLTQKKLFSEMSMLQLWKYCDESRYLIKLNGLNHLMPWLQILLSTLTISHYWVVKHEISENFPQYYA</sequence>
<dbReference type="EMBL" id="CVRI01000021">
    <property type="protein sequence ID" value="CRK91476.1"/>
    <property type="molecule type" value="Genomic_DNA"/>
</dbReference>
<evidence type="ECO:0000313" key="1">
    <source>
        <dbReference type="EMBL" id="CRK91476.1"/>
    </source>
</evidence>
<organism evidence="1 2">
    <name type="scientific">Clunio marinus</name>
    <dbReference type="NCBI Taxonomy" id="568069"/>
    <lineage>
        <taxon>Eukaryota</taxon>
        <taxon>Metazoa</taxon>
        <taxon>Ecdysozoa</taxon>
        <taxon>Arthropoda</taxon>
        <taxon>Hexapoda</taxon>
        <taxon>Insecta</taxon>
        <taxon>Pterygota</taxon>
        <taxon>Neoptera</taxon>
        <taxon>Endopterygota</taxon>
        <taxon>Diptera</taxon>
        <taxon>Nematocera</taxon>
        <taxon>Chironomoidea</taxon>
        <taxon>Chironomidae</taxon>
        <taxon>Clunio</taxon>
    </lineage>
</organism>
<keyword evidence="2" id="KW-1185">Reference proteome</keyword>
<dbReference type="OrthoDB" id="9990384at2759"/>
<accession>A0A1J1HVT5</accession>
<gene>
    <name evidence="1" type="ORF">CLUMA_CG005144</name>
</gene>
<evidence type="ECO:0000313" key="2">
    <source>
        <dbReference type="Proteomes" id="UP000183832"/>
    </source>
</evidence>
<protein>
    <submittedName>
        <fullName evidence="1">CLUMA_CG005144, isoform A</fullName>
    </submittedName>
</protein>
<dbReference type="Proteomes" id="UP000183832">
    <property type="component" value="Unassembled WGS sequence"/>
</dbReference>
<reference evidence="1 2" key="1">
    <citation type="submission" date="2015-04" db="EMBL/GenBank/DDBJ databases">
        <authorList>
            <person name="Syromyatnikov M.Y."/>
            <person name="Popov V.N."/>
        </authorList>
    </citation>
    <scope>NUCLEOTIDE SEQUENCE [LARGE SCALE GENOMIC DNA]</scope>
</reference>
<proteinExistence type="predicted"/>
<dbReference type="AlphaFoldDB" id="A0A1J1HVT5"/>